<dbReference type="PANTHER" id="PTHR48106:SF18">
    <property type="entry name" value="QUINONE OXIDOREDUCTASE PIG3"/>
    <property type="match status" value="1"/>
</dbReference>
<dbReference type="SUPFAM" id="SSF51735">
    <property type="entry name" value="NAD(P)-binding Rossmann-fold domains"/>
    <property type="match status" value="1"/>
</dbReference>
<dbReference type="RefSeq" id="WP_188314963.1">
    <property type="nucleotide sequence ID" value="NZ_JABTCG010000005.1"/>
</dbReference>
<evidence type="ECO:0000256" key="2">
    <source>
        <dbReference type="ARBA" id="ARBA00023002"/>
    </source>
</evidence>
<dbReference type="PANTHER" id="PTHR48106">
    <property type="entry name" value="QUINONE OXIDOREDUCTASE PIG3-RELATED"/>
    <property type="match status" value="1"/>
</dbReference>
<reference evidence="4 5" key="1">
    <citation type="submission" date="2020-05" db="EMBL/GenBank/DDBJ databases">
        <title>The draft genome sequence of Maribacter arenosus CAU 1321.</title>
        <authorList>
            <person name="Mu L."/>
        </authorList>
    </citation>
    <scope>NUCLEOTIDE SEQUENCE [LARGE SCALE GENOMIC DNA]</scope>
    <source>
        <strain evidence="4 5">CAU 1321</strain>
    </source>
</reference>
<comment type="caution">
    <text evidence="4">The sequence shown here is derived from an EMBL/GenBank/DDBJ whole genome shotgun (WGS) entry which is preliminary data.</text>
</comment>
<evidence type="ECO:0000313" key="4">
    <source>
        <dbReference type="EMBL" id="MBD0851838.1"/>
    </source>
</evidence>
<dbReference type="Gene3D" id="3.90.180.10">
    <property type="entry name" value="Medium-chain alcohol dehydrogenases, catalytic domain"/>
    <property type="match status" value="1"/>
</dbReference>
<proteinExistence type="predicted"/>
<feature type="domain" description="Enoyl reductase (ER)" evidence="3">
    <location>
        <begin position="10"/>
        <end position="320"/>
    </location>
</feature>
<keyword evidence="2" id="KW-0560">Oxidoreductase</keyword>
<dbReference type="Pfam" id="PF00107">
    <property type="entry name" value="ADH_zinc_N"/>
    <property type="match status" value="1"/>
</dbReference>
<evidence type="ECO:0000313" key="5">
    <source>
        <dbReference type="Proteomes" id="UP000598350"/>
    </source>
</evidence>
<dbReference type="Proteomes" id="UP000598350">
    <property type="component" value="Unassembled WGS sequence"/>
</dbReference>
<sequence length="322" mass="35057">MRAVVLHQPGQAENLKIEERPIPQPSENEVLIRVRAFGLNRSELMTRKGLSPSVKFPRVLGIECVGEVEEDPSGHYPKGQKVMALMGEMGRAYDGSYAEYTAVPKHIVHPFESTLTWKTLGAIPEMFQTVHGSLHLALGIQPGETLLIRGCTSSIGMLATQMAKNLGLTVIATTRNPKKERLLLENGVSQVVIDNGVIAPKVRKLFPNGVDKVLELVGASVLKDSLQCVGQGGTACMTGMLSESWSLKDFSPMEFIPATVKLTVYDSGQVRSPATAFQEFIHDVETGKVKLGIGKVFRLEEIVQAHQLMESNSANGKIVVLT</sequence>
<evidence type="ECO:0000259" key="3">
    <source>
        <dbReference type="SMART" id="SM00829"/>
    </source>
</evidence>
<dbReference type="InterPro" id="IPR020843">
    <property type="entry name" value="ER"/>
</dbReference>
<dbReference type="InterPro" id="IPR036291">
    <property type="entry name" value="NAD(P)-bd_dom_sf"/>
</dbReference>
<name>A0ABR7VEP8_9FLAO</name>
<organism evidence="4 5">
    <name type="scientific">Maribacter arenosus</name>
    <dbReference type="NCBI Taxonomy" id="1854708"/>
    <lineage>
        <taxon>Bacteria</taxon>
        <taxon>Pseudomonadati</taxon>
        <taxon>Bacteroidota</taxon>
        <taxon>Flavobacteriia</taxon>
        <taxon>Flavobacteriales</taxon>
        <taxon>Flavobacteriaceae</taxon>
        <taxon>Maribacter</taxon>
    </lineage>
</organism>
<dbReference type="SMART" id="SM00829">
    <property type="entry name" value="PKS_ER"/>
    <property type="match status" value="1"/>
</dbReference>
<dbReference type="EMBL" id="JABTCG010000005">
    <property type="protein sequence ID" value="MBD0851838.1"/>
    <property type="molecule type" value="Genomic_DNA"/>
</dbReference>
<accession>A0ABR7VEP8</accession>
<keyword evidence="5" id="KW-1185">Reference proteome</keyword>
<dbReference type="SUPFAM" id="SSF50129">
    <property type="entry name" value="GroES-like"/>
    <property type="match status" value="1"/>
</dbReference>
<evidence type="ECO:0000256" key="1">
    <source>
        <dbReference type="ARBA" id="ARBA00022857"/>
    </source>
</evidence>
<keyword evidence="1" id="KW-0521">NADP</keyword>
<dbReference type="InterPro" id="IPR011032">
    <property type="entry name" value="GroES-like_sf"/>
</dbReference>
<dbReference type="CDD" id="cd08243">
    <property type="entry name" value="quinone_oxidoreductase_like_1"/>
    <property type="match status" value="1"/>
</dbReference>
<protein>
    <submittedName>
        <fullName evidence="4">Zinc-binding dehydrogenase</fullName>
    </submittedName>
</protein>
<gene>
    <name evidence="4" type="ORF">HPE63_14240</name>
</gene>
<dbReference type="Pfam" id="PF08240">
    <property type="entry name" value="ADH_N"/>
    <property type="match status" value="1"/>
</dbReference>
<dbReference type="InterPro" id="IPR013154">
    <property type="entry name" value="ADH-like_N"/>
</dbReference>
<dbReference type="InterPro" id="IPR013149">
    <property type="entry name" value="ADH-like_C"/>
</dbReference>
<dbReference type="Gene3D" id="3.40.50.720">
    <property type="entry name" value="NAD(P)-binding Rossmann-like Domain"/>
    <property type="match status" value="1"/>
</dbReference>